<evidence type="ECO:0000313" key="4">
    <source>
        <dbReference type="Proteomes" id="UP001205105"/>
    </source>
</evidence>
<dbReference type="AlphaFoldDB" id="A0AAD5DKR6"/>
<gene>
    <name evidence="3" type="ORF">COHA_006605</name>
</gene>
<comment type="caution">
    <text evidence="3">The sequence shown here is derived from an EMBL/GenBank/DDBJ whole genome shotgun (WGS) entry which is preliminary data.</text>
</comment>
<sequence length="334" mass="35795">MQSGARPFAASSSCSGAARQQLPPPQRRQRRLAACCLPPSASEPCGASQEQPALILPRRGLLTVLAAALGGAALPWPASASKLPAAVDRAWEGLGGGPADLVFPDQFLGVWDVESVLRQVELPLGPELVPDMRVVQRARQEDLDTIVRYQVAFLRNARGEVVPDRAFNTASLMNTYLGMPAADVRRRIEWNENDPNLLQMGLPGGMQVSTRVTRRSEEWQGDDRLSTSEYFQQLIASPSSPQPKVKASQCFTKYHWRPEAEAAAAGGGGVQVVATQVVSDYLTAFDDPALMMQAGGKPVVVYTYSMAFRRPAAAAGEADAAAERAAAALEGVPQ</sequence>
<reference evidence="3" key="1">
    <citation type="submission" date="2020-11" db="EMBL/GenBank/DDBJ databases">
        <title>Chlorella ohadii genome sequencing and assembly.</title>
        <authorList>
            <person name="Murik O."/>
            <person name="Treves H."/>
            <person name="Kedem I."/>
            <person name="Shotland Y."/>
            <person name="Kaplan A."/>
        </authorList>
    </citation>
    <scope>NUCLEOTIDE SEQUENCE</scope>
    <source>
        <strain evidence="3">1</strain>
    </source>
</reference>
<dbReference type="Pfam" id="PF20670">
    <property type="entry name" value="DUF6816"/>
    <property type="match status" value="1"/>
</dbReference>
<keyword evidence="4" id="KW-1185">Reference proteome</keyword>
<evidence type="ECO:0000259" key="2">
    <source>
        <dbReference type="Pfam" id="PF20670"/>
    </source>
</evidence>
<feature type="domain" description="DUF6816" evidence="2">
    <location>
        <begin position="95"/>
        <end position="311"/>
    </location>
</feature>
<dbReference type="EMBL" id="JADXDR010000095">
    <property type="protein sequence ID" value="KAI7839807.1"/>
    <property type="molecule type" value="Genomic_DNA"/>
</dbReference>
<organism evidence="3 4">
    <name type="scientific">Chlorella ohadii</name>
    <dbReference type="NCBI Taxonomy" id="2649997"/>
    <lineage>
        <taxon>Eukaryota</taxon>
        <taxon>Viridiplantae</taxon>
        <taxon>Chlorophyta</taxon>
        <taxon>core chlorophytes</taxon>
        <taxon>Trebouxiophyceae</taxon>
        <taxon>Chlorellales</taxon>
        <taxon>Chlorellaceae</taxon>
        <taxon>Chlorella clade</taxon>
        <taxon>Chlorella</taxon>
    </lineage>
</organism>
<accession>A0AAD5DKR6</accession>
<feature type="region of interest" description="Disordered" evidence="1">
    <location>
        <begin position="1"/>
        <end position="30"/>
    </location>
</feature>
<proteinExistence type="predicted"/>
<evidence type="ECO:0000256" key="1">
    <source>
        <dbReference type="SAM" id="MobiDB-lite"/>
    </source>
</evidence>
<protein>
    <recommendedName>
        <fullName evidence="2">DUF6816 domain-containing protein</fullName>
    </recommendedName>
</protein>
<evidence type="ECO:0000313" key="3">
    <source>
        <dbReference type="EMBL" id="KAI7839807.1"/>
    </source>
</evidence>
<dbReference type="InterPro" id="IPR049213">
    <property type="entry name" value="DUF6816"/>
</dbReference>
<name>A0AAD5DKR6_9CHLO</name>
<dbReference type="Proteomes" id="UP001205105">
    <property type="component" value="Unassembled WGS sequence"/>
</dbReference>